<evidence type="ECO:0000313" key="2">
    <source>
        <dbReference type="EMBL" id="KIJ35926.1"/>
    </source>
</evidence>
<dbReference type="Proteomes" id="UP000054279">
    <property type="component" value="Unassembled WGS sequence"/>
</dbReference>
<accession>A0A0C9VEU7</accession>
<feature type="transmembrane region" description="Helical" evidence="1">
    <location>
        <begin position="570"/>
        <end position="590"/>
    </location>
</feature>
<sequence length="625" mass="68284">MEPGSATTLVHTQVFLGVPPSKKRTWWFLDLITMVLAKLNRWKFSLGLAGFVLVEAGFFALCFWCLKNPVTIVPGKVTEENATSLDELLKQDLSEGFTGDFTVFFNTWQTVAITLGGIIIAETFAKEWSTKINESATFEDFKSREVLRVSSPSADHKVRLAYFFKTSPTASFRIAFLASLAMAALHNVAPGAITADEPSFTSNLSLPIGIFLDDFGDDSDSNTTQKEASLLLSLQRTALIVNTEHVEFQPFGYKVPNNAIAGWPVLNIEADDLVDLTLTYPSDIIHFKHNCHWEKPQFGRIDEVFPIITAGGVQWDASVIRIIGSDPDFLPPDNASSSQPYNASSIQPLFQIFETTSDLSPKSAYLFLGGNNTIIKPDNKTSYAIDLSGLPTFYNAAGIQVSAFDLAHIDDTSAVAPLATVLVCEPQPLVVGGMVSITGNELSISSTQTRRVNNISPNAVNLLFAFGLYQSIVEPDPVEGSDRINFVATQIFMSDSKVNWARKTGQKPLDLDIIGDNMDNFMVSAAKGLALGQRTTSDDSFDASNATKNVTANCTDCQIQVQLVANKGPLFSAIALFAAILPLLIILQILDSRHPERLIFNAENILGVFHRFGDPSFLSSVEKII</sequence>
<dbReference type="HOGENOM" id="CLU_034493_0_0_1"/>
<dbReference type="EMBL" id="KN837183">
    <property type="protein sequence ID" value="KIJ35926.1"/>
    <property type="molecule type" value="Genomic_DNA"/>
</dbReference>
<feature type="transmembrane region" description="Helical" evidence="1">
    <location>
        <begin position="44"/>
        <end position="66"/>
    </location>
</feature>
<name>A0A0C9VEU7_SPHS4</name>
<keyword evidence="1" id="KW-1133">Transmembrane helix</keyword>
<keyword evidence="3" id="KW-1185">Reference proteome</keyword>
<proteinExistence type="predicted"/>
<dbReference type="AlphaFoldDB" id="A0A0C9VEU7"/>
<evidence type="ECO:0000313" key="3">
    <source>
        <dbReference type="Proteomes" id="UP000054279"/>
    </source>
</evidence>
<keyword evidence="1" id="KW-0472">Membrane</keyword>
<dbReference type="OrthoDB" id="3282618at2759"/>
<keyword evidence="1" id="KW-0812">Transmembrane</keyword>
<gene>
    <name evidence="2" type="ORF">M422DRAFT_34460</name>
</gene>
<organism evidence="2 3">
    <name type="scientific">Sphaerobolus stellatus (strain SS14)</name>
    <dbReference type="NCBI Taxonomy" id="990650"/>
    <lineage>
        <taxon>Eukaryota</taxon>
        <taxon>Fungi</taxon>
        <taxon>Dikarya</taxon>
        <taxon>Basidiomycota</taxon>
        <taxon>Agaricomycotina</taxon>
        <taxon>Agaricomycetes</taxon>
        <taxon>Phallomycetidae</taxon>
        <taxon>Geastrales</taxon>
        <taxon>Sphaerobolaceae</taxon>
        <taxon>Sphaerobolus</taxon>
    </lineage>
</organism>
<protein>
    <submittedName>
        <fullName evidence="2">Uncharacterized protein</fullName>
    </submittedName>
</protein>
<evidence type="ECO:0000256" key="1">
    <source>
        <dbReference type="SAM" id="Phobius"/>
    </source>
</evidence>
<reference evidence="2 3" key="1">
    <citation type="submission" date="2014-06" db="EMBL/GenBank/DDBJ databases">
        <title>Evolutionary Origins and Diversification of the Mycorrhizal Mutualists.</title>
        <authorList>
            <consortium name="DOE Joint Genome Institute"/>
            <consortium name="Mycorrhizal Genomics Consortium"/>
            <person name="Kohler A."/>
            <person name="Kuo A."/>
            <person name="Nagy L.G."/>
            <person name="Floudas D."/>
            <person name="Copeland A."/>
            <person name="Barry K.W."/>
            <person name="Cichocki N."/>
            <person name="Veneault-Fourrey C."/>
            <person name="LaButti K."/>
            <person name="Lindquist E.A."/>
            <person name="Lipzen A."/>
            <person name="Lundell T."/>
            <person name="Morin E."/>
            <person name="Murat C."/>
            <person name="Riley R."/>
            <person name="Ohm R."/>
            <person name="Sun H."/>
            <person name="Tunlid A."/>
            <person name="Henrissat B."/>
            <person name="Grigoriev I.V."/>
            <person name="Hibbett D.S."/>
            <person name="Martin F."/>
        </authorList>
    </citation>
    <scope>NUCLEOTIDE SEQUENCE [LARGE SCALE GENOMIC DNA]</scope>
    <source>
        <strain evidence="2 3">SS14</strain>
    </source>
</reference>